<sequence length="164" mass="19438">MENTDDFYEWCKQSLIEDAKAELWSKVLESSVVNKYSETAYQRVIEEVDGDYNYNADFFGMTIDEYLEMNGMTEDDMEDEYMNALKSEMVMWAIVEKEGLANKITDEDIQNKWDELYQEGDFESEEDMKSQYTDEEIRQGALMDKAVDWVYDHAKVKFSYKISK</sequence>
<dbReference type="Proteomes" id="UP000285740">
    <property type="component" value="Unassembled WGS sequence"/>
</dbReference>
<evidence type="ECO:0000313" key="5">
    <source>
        <dbReference type="Proteomes" id="UP000285740"/>
    </source>
</evidence>
<evidence type="ECO:0000256" key="1">
    <source>
        <dbReference type="ARBA" id="ARBA00023110"/>
    </source>
</evidence>
<dbReference type="AlphaFoldDB" id="A0A413T5R6"/>
<dbReference type="GO" id="GO:0003755">
    <property type="term" value="F:peptidyl-prolyl cis-trans isomerase activity"/>
    <property type="evidence" value="ECO:0007669"/>
    <property type="project" value="UniProtKB-KW"/>
</dbReference>
<dbReference type="RefSeq" id="WP_118030639.1">
    <property type="nucleotide sequence ID" value="NZ_QSFV01000027.1"/>
</dbReference>
<name>A0A413T5R6_9FIRM</name>
<organism evidence="4 5">
    <name type="scientific">Eubacterium ventriosum</name>
    <dbReference type="NCBI Taxonomy" id="39496"/>
    <lineage>
        <taxon>Bacteria</taxon>
        <taxon>Bacillati</taxon>
        <taxon>Bacillota</taxon>
        <taxon>Clostridia</taxon>
        <taxon>Eubacteriales</taxon>
        <taxon>Eubacteriaceae</taxon>
        <taxon>Eubacterium</taxon>
    </lineage>
</organism>
<proteinExistence type="predicted"/>
<evidence type="ECO:0000256" key="2">
    <source>
        <dbReference type="ARBA" id="ARBA00023235"/>
    </source>
</evidence>
<dbReference type="SUPFAM" id="SSF109998">
    <property type="entry name" value="Triger factor/SurA peptide-binding domain-like"/>
    <property type="match status" value="1"/>
</dbReference>
<gene>
    <name evidence="4" type="ORF">DW918_08250</name>
</gene>
<keyword evidence="1" id="KW-0697">Rotamase</keyword>
<dbReference type="Pfam" id="PF05698">
    <property type="entry name" value="Trigger_C"/>
    <property type="match status" value="1"/>
</dbReference>
<dbReference type="EMBL" id="QSFV01000027">
    <property type="protein sequence ID" value="RHA79329.1"/>
    <property type="molecule type" value="Genomic_DNA"/>
</dbReference>
<dbReference type="GO" id="GO:0015031">
    <property type="term" value="P:protein transport"/>
    <property type="evidence" value="ECO:0007669"/>
    <property type="project" value="InterPro"/>
</dbReference>
<dbReference type="InterPro" id="IPR027304">
    <property type="entry name" value="Trigger_fact/SurA_dom_sf"/>
</dbReference>
<dbReference type="InterPro" id="IPR008880">
    <property type="entry name" value="Trigger_fac_C"/>
</dbReference>
<keyword evidence="2" id="KW-0413">Isomerase</keyword>
<protein>
    <recommendedName>
        <fullName evidence="3">Trigger factor C-terminal domain-containing protein</fullName>
    </recommendedName>
</protein>
<accession>A0A413T5R6</accession>
<reference evidence="4 5" key="1">
    <citation type="submission" date="2018-08" db="EMBL/GenBank/DDBJ databases">
        <title>A genome reference for cultivated species of the human gut microbiota.</title>
        <authorList>
            <person name="Zou Y."/>
            <person name="Xue W."/>
            <person name="Luo G."/>
        </authorList>
    </citation>
    <scope>NUCLEOTIDE SEQUENCE [LARGE SCALE GENOMIC DNA]</scope>
    <source>
        <strain evidence="4 5">AM42-30</strain>
    </source>
</reference>
<dbReference type="Gene3D" id="1.10.3120.10">
    <property type="entry name" value="Trigger factor, C-terminal domain"/>
    <property type="match status" value="1"/>
</dbReference>
<evidence type="ECO:0000259" key="3">
    <source>
        <dbReference type="Pfam" id="PF05698"/>
    </source>
</evidence>
<evidence type="ECO:0000313" key="4">
    <source>
        <dbReference type="EMBL" id="RHA79329.1"/>
    </source>
</evidence>
<dbReference type="GO" id="GO:0006457">
    <property type="term" value="P:protein folding"/>
    <property type="evidence" value="ECO:0007669"/>
    <property type="project" value="InterPro"/>
</dbReference>
<comment type="caution">
    <text evidence="4">The sequence shown here is derived from an EMBL/GenBank/DDBJ whole genome shotgun (WGS) entry which is preliminary data.</text>
</comment>
<feature type="domain" description="Trigger factor C-terminal" evidence="3">
    <location>
        <begin position="44"/>
        <end position="150"/>
    </location>
</feature>
<dbReference type="InterPro" id="IPR037041">
    <property type="entry name" value="Trigger_fac_C_sf"/>
</dbReference>